<evidence type="ECO:0000256" key="1">
    <source>
        <dbReference type="ARBA" id="ARBA00006313"/>
    </source>
</evidence>
<evidence type="ECO:0000313" key="3">
    <source>
        <dbReference type="Proteomes" id="UP000042997"/>
    </source>
</evidence>
<dbReference type="GO" id="GO:0004497">
    <property type="term" value="F:monooxygenase activity"/>
    <property type="evidence" value="ECO:0007669"/>
    <property type="project" value="UniProtKB-KW"/>
</dbReference>
<accession>A0A098BFK1</accession>
<reference evidence="2 3" key="1">
    <citation type="journal article" date="2014" name="Genome Announc.">
        <title>Draft Genome Sequence of Propane- and Butane-Oxidizing Actinobacterium Rhodococcus ruber IEGM 231.</title>
        <authorList>
            <person name="Ivshina I.B."/>
            <person name="Kuyukina M.S."/>
            <person name="Krivoruchko A.V."/>
            <person name="Barbe V."/>
            <person name="Fischer C."/>
        </authorList>
    </citation>
    <scope>NUCLEOTIDE SEQUENCE [LARGE SCALE GENOMIC DNA]</scope>
</reference>
<dbReference type="InterPro" id="IPR003454">
    <property type="entry name" value="MOase_MmoB_DmpM"/>
</dbReference>
<dbReference type="OrthoDB" id="4729607at2"/>
<protein>
    <submittedName>
        <fullName evidence="2">Putative methane/propane monooxygenase coupling protein</fullName>
    </submittedName>
</protein>
<proteinExistence type="inferred from homology"/>
<dbReference type="InterPro" id="IPR036889">
    <property type="entry name" value="mOase_MmoB_DmpM_sf"/>
</dbReference>
<keyword evidence="2" id="KW-0560">Oxidoreductase</keyword>
<evidence type="ECO:0000313" key="2">
    <source>
        <dbReference type="EMBL" id="CDZ87523.1"/>
    </source>
</evidence>
<dbReference type="Pfam" id="PF02406">
    <property type="entry name" value="MmoB_DmpM"/>
    <property type="match status" value="1"/>
</dbReference>
<keyword evidence="2" id="KW-0503">Monooxygenase</keyword>
<comment type="similarity">
    <text evidence="1">Belongs to the TmoD/XamoD family.</text>
</comment>
<dbReference type="SUPFAM" id="SSF56029">
    <property type="entry name" value="Monooxygenase (hydroxylase) regulatory protein"/>
    <property type="match status" value="1"/>
</dbReference>
<sequence>MSRTPEPGRRTIGLVLMKSEEAQATVHYVAEECPQIRVQDRDTFFLLEAEESIRIPLAEVEEYLGKPLTMSRFLVCMTSYYGRAQVEDDAFVITSDMSQLEPAKI</sequence>
<dbReference type="Gene3D" id="3.90.56.10">
    <property type="entry name" value="Monooxygenase component MmoB/DmpM"/>
    <property type="match status" value="1"/>
</dbReference>
<dbReference type="Proteomes" id="UP000042997">
    <property type="component" value="Unassembled WGS sequence"/>
</dbReference>
<gene>
    <name evidence="2" type="primary">mmoB</name>
    <name evidence="2" type="ORF">RHRU231_30051</name>
</gene>
<organism evidence="2 3">
    <name type="scientific">Rhodococcus ruber</name>
    <dbReference type="NCBI Taxonomy" id="1830"/>
    <lineage>
        <taxon>Bacteria</taxon>
        <taxon>Bacillati</taxon>
        <taxon>Actinomycetota</taxon>
        <taxon>Actinomycetes</taxon>
        <taxon>Mycobacteriales</taxon>
        <taxon>Nocardiaceae</taxon>
        <taxon>Rhodococcus</taxon>
    </lineage>
</organism>
<name>A0A098BFK1_9NOCA</name>
<dbReference type="RefSeq" id="WP_006947304.1">
    <property type="nucleotide sequence ID" value="NZ_JAJNCM010000036.1"/>
</dbReference>
<dbReference type="AlphaFoldDB" id="A0A098BFK1"/>
<dbReference type="EMBL" id="CCSD01000039">
    <property type="protein sequence ID" value="CDZ87523.1"/>
    <property type="molecule type" value="Genomic_DNA"/>
</dbReference>